<dbReference type="InterPro" id="IPR052363">
    <property type="entry name" value="LPS_export_LptC"/>
</dbReference>
<evidence type="ECO:0000313" key="7">
    <source>
        <dbReference type="Proteomes" id="UP000184171"/>
    </source>
</evidence>
<dbReference type="Proteomes" id="UP000184171">
    <property type="component" value="Unassembled WGS sequence"/>
</dbReference>
<dbReference type="STRING" id="1122189.SAMN02745165_00855"/>
<dbReference type="PANTHER" id="PTHR37481">
    <property type="entry name" value="LIPOPOLYSACCHARIDE EXPORT SYSTEM PROTEIN LPTC"/>
    <property type="match status" value="1"/>
</dbReference>
<dbReference type="Gene3D" id="2.60.450.10">
    <property type="entry name" value="Lipopolysaccharide (LPS) transport protein A like domain"/>
    <property type="match status" value="1"/>
</dbReference>
<keyword evidence="4" id="KW-1133">Transmembrane helix</keyword>
<protein>
    <submittedName>
        <fullName evidence="6">LPS export ABC transporter protein LptC</fullName>
    </submittedName>
</protein>
<dbReference type="AlphaFoldDB" id="A0A1M6DY80"/>
<dbReference type="GO" id="GO:0017089">
    <property type="term" value="F:glycolipid transfer activity"/>
    <property type="evidence" value="ECO:0007669"/>
    <property type="project" value="TreeGrafter"/>
</dbReference>
<organism evidence="6 7">
    <name type="scientific">Malonomonas rubra DSM 5091</name>
    <dbReference type="NCBI Taxonomy" id="1122189"/>
    <lineage>
        <taxon>Bacteria</taxon>
        <taxon>Pseudomonadati</taxon>
        <taxon>Thermodesulfobacteriota</taxon>
        <taxon>Desulfuromonadia</taxon>
        <taxon>Desulfuromonadales</taxon>
        <taxon>Geopsychrobacteraceae</taxon>
        <taxon>Malonomonas</taxon>
    </lineage>
</organism>
<name>A0A1M6DY80_MALRU</name>
<gene>
    <name evidence="6" type="ORF">SAMN02745165_00855</name>
</gene>
<dbReference type="NCBIfam" id="TIGR04409">
    <property type="entry name" value="LptC_YrbK"/>
    <property type="match status" value="1"/>
</dbReference>
<evidence type="ECO:0000256" key="3">
    <source>
        <dbReference type="ARBA" id="ARBA00022692"/>
    </source>
</evidence>
<keyword evidence="1" id="KW-1003">Cell membrane</keyword>
<evidence type="ECO:0000256" key="1">
    <source>
        <dbReference type="ARBA" id="ARBA00022475"/>
    </source>
</evidence>
<dbReference type="EMBL" id="FQZT01000002">
    <property type="protein sequence ID" value="SHI78162.1"/>
    <property type="molecule type" value="Genomic_DNA"/>
</dbReference>
<keyword evidence="5" id="KW-0472">Membrane</keyword>
<dbReference type="InterPro" id="IPR010664">
    <property type="entry name" value="LipoPS_assembly_LptC-rel"/>
</dbReference>
<dbReference type="GO" id="GO:0030288">
    <property type="term" value="C:outer membrane-bounded periplasmic space"/>
    <property type="evidence" value="ECO:0007669"/>
    <property type="project" value="TreeGrafter"/>
</dbReference>
<dbReference type="Pfam" id="PF06835">
    <property type="entry name" value="LptC"/>
    <property type="match status" value="1"/>
</dbReference>
<keyword evidence="2" id="KW-0997">Cell inner membrane</keyword>
<dbReference type="OrthoDB" id="5397263at2"/>
<dbReference type="GO" id="GO:0005886">
    <property type="term" value="C:plasma membrane"/>
    <property type="evidence" value="ECO:0007669"/>
    <property type="project" value="InterPro"/>
</dbReference>
<keyword evidence="7" id="KW-1185">Reference proteome</keyword>
<dbReference type="RefSeq" id="WP_072905940.1">
    <property type="nucleotide sequence ID" value="NZ_FQZT01000002.1"/>
</dbReference>
<evidence type="ECO:0000256" key="4">
    <source>
        <dbReference type="ARBA" id="ARBA00022989"/>
    </source>
</evidence>
<evidence type="ECO:0000256" key="2">
    <source>
        <dbReference type="ARBA" id="ARBA00022519"/>
    </source>
</evidence>
<accession>A0A1M6DY80</accession>
<dbReference type="InterPro" id="IPR026265">
    <property type="entry name" value="LptC"/>
</dbReference>
<sequence>MMNLRRVLACLILLAVLVLAIVIWRHGRSLDPVEVLEALPEQVDLSLEKLHYTQNEEGRRSWTLDAERAEYQRDTGLAELGDLSLTLYESGRFGDVSMTAEHGTLQQEQRLVEAWGNVVVTTATGERLTTERLIYDGGKKLLTTDEPVTITNRRMELKGTGLQGNLEQGRMLLKKDIWMLLLPEERKAESDE</sequence>
<proteinExistence type="predicted"/>
<evidence type="ECO:0000313" key="6">
    <source>
        <dbReference type="EMBL" id="SHI78162.1"/>
    </source>
</evidence>
<dbReference type="PANTHER" id="PTHR37481:SF1">
    <property type="entry name" value="LIPOPOLYSACCHARIDE EXPORT SYSTEM PROTEIN LPTC"/>
    <property type="match status" value="1"/>
</dbReference>
<keyword evidence="3" id="KW-0812">Transmembrane</keyword>
<reference evidence="6 7" key="1">
    <citation type="submission" date="2016-11" db="EMBL/GenBank/DDBJ databases">
        <authorList>
            <person name="Jaros S."/>
            <person name="Januszkiewicz K."/>
            <person name="Wedrychowicz H."/>
        </authorList>
    </citation>
    <scope>NUCLEOTIDE SEQUENCE [LARGE SCALE GENOMIC DNA]</scope>
    <source>
        <strain evidence="6 7">DSM 5091</strain>
    </source>
</reference>
<dbReference type="GO" id="GO:0015221">
    <property type="term" value="F:lipopolysaccharide transmembrane transporter activity"/>
    <property type="evidence" value="ECO:0007669"/>
    <property type="project" value="InterPro"/>
</dbReference>
<evidence type="ECO:0000256" key="5">
    <source>
        <dbReference type="ARBA" id="ARBA00023136"/>
    </source>
</evidence>